<feature type="region of interest" description="Disordered" evidence="1">
    <location>
        <begin position="568"/>
        <end position="618"/>
    </location>
</feature>
<dbReference type="InterPro" id="IPR052895">
    <property type="entry name" value="HetReg/Transcr_Mod"/>
</dbReference>
<evidence type="ECO:0000256" key="1">
    <source>
        <dbReference type="SAM" id="MobiDB-lite"/>
    </source>
</evidence>
<feature type="compositionally biased region" description="Polar residues" evidence="1">
    <location>
        <begin position="570"/>
        <end position="586"/>
    </location>
</feature>
<organism evidence="3 4">
    <name type="scientific">Polyplosphaeria fusca</name>
    <dbReference type="NCBI Taxonomy" id="682080"/>
    <lineage>
        <taxon>Eukaryota</taxon>
        <taxon>Fungi</taxon>
        <taxon>Dikarya</taxon>
        <taxon>Ascomycota</taxon>
        <taxon>Pezizomycotina</taxon>
        <taxon>Dothideomycetes</taxon>
        <taxon>Pleosporomycetidae</taxon>
        <taxon>Pleosporales</taxon>
        <taxon>Tetraplosphaeriaceae</taxon>
        <taxon>Polyplosphaeria</taxon>
    </lineage>
</organism>
<dbReference type="PANTHER" id="PTHR24148">
    <property type="entry name" value="ANKYRIN REPEAT DOMAIN-CONTAINING PROTEIN 39 HOMOLOG-RELATED"/>
    <property type="match status" value="1"/>
</dbReference>
<dbReference type="Pfam" id="PF06985">
    <property type="entry name" value="HET"/>
    <property type="match status" value="1"/>
</dbReference>
<dbReference type="Proteomes" id="UP000799444">
    <property type="component" value="Unassembled WGS sequence"/>
</dbReference>
<dbReference type="Pfam" id="PF26639">
    <property type="entry name" value="Het-6_barrel"/>
    <property type="match status" value="1"/>
</dbReference>
<feature type="compositionally biased region" description="Basic and acidic residues" evidence="1">
    <location>
        <begin position="30"/>
        <end position="49"/>
    </location>
</feature>
<sequence>MATETSTSDVRAVLDDPELQQFLTGEFAEPEERVSRKGVPEYRTRDRESRPAAEVWQTAKPEILRLARIRRKVRKFKYTPIREDQIRLLRVRPAKETGEVLCDLCVKNLNDATGQYEALSYCWGSEEPTEVIKICKLEQVEPGRDFLQSPIEEFPVRPNLLKALRHLRREDKSVILWIDAICIDQTEYSWAKEEKSRQLSMMSGIYNSARNVCIWLGDAELETTMALKLVNDITNFQVLDKRLRAIDSVTQLPDMAIKDRWSHLISTLKNTAWFGRRWIIQEIASSRSASVHCGKEVVHWDDLADAISLLHENYEALEQHFGDDTKFAEQVSEVPSLNATHLVKALANVCRKSSTGEISERLLDFETLVCTFQQFHARFSEDIIHSVRSLAKDAPDPDIEREFQLTTEYKNSTRDLFIAFVERCISKSRSYDIICRHWAPAITDSAGEKIQLPTWISELGNGPYGVPGEAHERQNGENFVALSSHDKRKRYNASQDWGQHKPASHDNFNPNRRVQINAEPTQPRYGTERLMTDINYSASPLSVSMPQSFSPLSPTTVDRFKEVASKVPVQGTTHLPSEQTATNTNPDELKSQADPSIHDQSENQSQSQASGAKPTTRQRRATTLLSVWQDAAMFPGRMREQHLRRGSTSRQDRYIQVDKEHLHGSPGILNVQGFVLGAIKDSSDLMRDGIVPGDWLQKLGWSQDSHENRVPEILWRTLVADRSADGGNPPAWYQRACLHCLKDPRLTNSRGDLNSHKVAKVAESMTSRYLKRVESVIWRRRLIEVKPNVASKDDFLYGMGPEHTKTGDLVCIIVGCSVPVVLRTVPRTNSYELVGEAYIHGKMDGEAVHDRVAINREKRIFSLQ</sequence>
<evidence type="ECO:0000313" key="4">
    <source>
        <dbReference type="Proteomes" id="UP000799444"/>
    </source>
</evidence>
<dbReference type="InterPro" id="IPR010730">
    <property type="entry name" value="HET"/>
</dbReference>
<comment type="caution">
    <text evidence="3">The sequence shown here is derived from an EMBL/GenBank/DDBJ whole genome shotgun (WGS) entry which is preliminary data.</text>
</comment>
<proteinExistence type="predicted"/>
<evidence type="ECO:0000313" key="3">
    <source>
        <dbReference type="EMBL" id="KAF2735832.1"/>
    </source>
</evidence>
<dbReference type="EMBL" id="ML996131">
    <property type="protein sequence ID" value="KAF2735832.1"/>
    <property type="molecule type" value="Genomic_DNA"/>
</dbReference>
<dbReference type="AlphaFoldDB" id="A0A9P4R2Y7"/>
<feature type="domain" description="Heterokaryon incompatibility" evidence="2">
    <location>
        <begin position="116"/>
        <end position="282"/>
    </location>
</feature>
<feature type="compositionally biased region" description="Polar residues" evidence="1">
    <location>
        <begin position="602"/>
        <end position="618"/>
    </location>
</feature>
<keyword evidence="4" id="KW-1185">Reference proteome</keyword>
<feature type="compositionally biased region" description="Polar residues" evidence="1">
    <location>
        <begin position="506"/>
        <end position="520"/>
    </location>
</feature>
<protein>
    <recommendedName>
        <fullName evidence="2">Heterokaryon incompatibility domain-containing protein</fullName>
    </recommendedName>
</protein>
<feature type="compositionally biased region" description="Basic and acidic residues" evidence="1">
    <location>
        <begin position="587"/>
        <end position="601"/>
    </location>
</feature>
<evidence type="ECO:0000259" key="2">
    <source>
        <dbReference type="Pfam" id="PF06985"/>
    </source>
</evidence>
<gene>
    <name evidence="3" type="ORF">EJ04DRAFT_575812</name>
</gene>
<name>A0A9P4R2Y7_9PLEO</name>
<feature type="region of interest" description="Disordered" evidence="1">
    <location>
        <begin position="29"/>
        <end position="49"/>
    </location>
</feature>
<accession>A0A9P4R2Y7</accession>
<dbReference type="OrthoDB" id="3477286at2759"/>
<feature type="region of interest" description="Disordered" evidence="1">
    <location>
        <begin position="492"/>
        <end position="528"/>
    </location>
</feature>
<reference evidence="3" key="1">
    <citation type="journal article" date="2020" name="Stud. Mycol.">
        <title>101 Dothideomycetes genomes: a test case for predicting lifestyles and emergence of pathogens.</title>
        <authorList>
            <person name="Haridas S."/>
            <person name="Albert R."/>
            <person name="Binder M."/>
            <person name="Bloem J."/>
            <person name="Labutti K."/>
            <person name="Salamov A."/>
            <person name="Andreopoulos B."/>
            <person name="Baker S."/>
            <person name="Barry K."/>
            <person name="Bills G."/>
            <person name="Bluhm B."/>
            <person name="Cannon C."/>
            <person name="Castanera R."/>
            <person name="Culley D."/>
            <person name="Daum C."/>
            <person name="Ezra D."/>
            <person name="Gonzalez J."/>
            <person name="Henrissat B."/>
            <person name="Kuo A."/>
            <person name="Liang C."/>
            <person name="Lipzen A."/>
            <person name="Lutzoni F."/>
            <person name="Magnuson J."/>
            <person name="Mondo S."/>
            <person name="Nolan M."/>
            <person name="Ohm R."/>
            <person name="Pangilinan J."/>
            <person name="Park H.-J."/>
            <person name="Ramirez L."/>
            <person name="Alfaro M."/>
            <person name="Sun H."/>
            <person name="Tritt A."/>
            <person name="Yoshinaga Y."/>
            <person name="Zwiers L.-H."/>
            <person name="Turgeon B."/>
            <person name="Goodwin S."/>
            <person name="Spatafora J."/>
            <person name="Crous P."/>
            <person name="Grigoriev I."/>
        </authorList>
    </citation>
    <scope>NUCLEOTIDE SEQUENCE</scope>
    <source>
        <strain evidence="3">CBS 125425</strain>
    </source>
</reference>
<dbReference type="PANTHER" id="PTHR24148:SF64">
    <property type="entry name" value="HETEROKARYON INCOMPATIBILITY DOMAIN-CONTAINING PROTEIN"/>
    <property type="match status" value="1"/>
</dbReference>